<dbReference type="RefSeq" id="WP_394843447.1">
    <property type="nucleotide sequence ID" value="NZ_CP089982.1"/>
</dbReference>
<proteinExistence type="predicted"/>
<sequence>MNDGAGGRNGCPEVGGAACIGAAGEIGQCRHSCLNVPLLCSGAGPRSKCEVLGAEFARCVECQTNADCSTGAPVCDTGTQTCVQCRANNDCATNQNGPICRGGASSQASCGCNSDADCGAGRVCQDTVKVCLPGCRGNSPNACPPGSVCNASGGGTGQCVPGTDGGVDAGDAGNDGGAGDGSVSDGSTGDGSVEDGSTGDGSVEDGSTGDGSVEDGSTGDGSTGDGSTGDGGADAADGSIRADAGDGGDGGSGGNDAGGNDNDGNYMTSLEGGGCDCSVVPSEDSLPIGGLLAVGGFFAFFTRRRTRNAKKDEGTQQR</sequence>
<evidence type="ECO:0000313" key="2">
    <source>
        <dbReference type="EMBL" id="WXA92847.1"/>
    </source>
</evidence>
<dbReference type="NCBIfam" id="TIGR04201">
    <property type="entry name" value="Myxo_Cys_RPT"/>
    <property type="match status" value="1"/>
</dbReference>
<feature type="compositionally biased region" description="Gly residues" evidence="1">
    <location>
        <begin position="166"/>
        <end position="180"/>
    </location>
</feature>
<evidence type="ECO:0000313" key="3">
    <source>
        <dbReference type="Proteomes" id="UP001379533"/>
    </source>
</evidence>
<accession>A0ABZ2K2J1</accession>
<keyword evidence="3" id="KW-1185">Reference proteome</keyword>
<dbReference type="InterPro" id="IPR024038">
    <property type="entry name" value="MYXO-CTERM"/>
</dbReference>
<feature type="compositionally biased region" description="Gly residues" evidence="1">
    <location>
        <begin position="218"/>
        <end position="232"/>
    </location>
</feature>
<dbReference type="EMBL" id="CP089982">
    <property type="protein sequence ID" value="WXA92847.1"/>
    <property type="molecule type" value="Genomic_DNA"/>
</dbReference>
<dbReference type="Proteomes" id="UP001379533">
    <property type="component" value="Chromosome"/>
</dbReference>
<gene>
    <name evidence="2" type="ORF">LZC95_41165</name>
</gene>
<feature type="compositionally biased region" description="Low complexity" evidence="1">
    <location>
        <begin position="181"/>
        <end position="196"/>
    </location>
</feature>
<protein>
    <submittedName>
        <fullName evidence="2">MYXO-CTERM sorting domain-containing protein</fullName>
    </submittedName>
</protein>
<name>A0ABZ2K2J1_9BACT</name>
<feature type="compositionally biased region" description="Gly residues" evidence="1">
    <location>
        <begin position="245"/>
        <end position="257"/>
    </location>
</feature>
<organism evidence="2 3">
    <name type="scientific">Pendulispora brunnea</name>
    <dbReference type="NCBI Taxonomy" id="2905690"/>
    <lineage>
        <taxon>Bacteria</taxon>
        <taxon>Pseudomonadati</taxon>
        <taxon>Myxococcota</taxon>
        <taxon>Myxococcia</taxon>
        <taxon>Myxococcales</taxon>
        <taxon>Sorangiineae</taxon>
        <taxon>Pendulisporaceae</taxon>
        <taxon>Pendulispora</taxon>
    </lineage>
</organism>
<reference evidence="2 3" key="1">
    <citation type="submission" date="2021-12" db="EMBL/GenBank/DDBJ databases">
        <title>Discovery of the Pendulisporaceae a myxobacterial family with distinct sporulation behavior and unique specialized metabolism.</title>
        <authorList>
            <person name="Garcia R."/>
            <person name="Popoff A."/>
            <person name="Bader C.D."/>
            <person name="Loehr J."/>
            <person name="Walesch S."/>
            <person name="Walt C."/>
            <person name="Boldt J."/>
            <person name="Bunk B."/>
            <person name="Haeckl F.J.F.P.J."/>
            <person name="Gunesch A.P."/>
            <person name="Birkelbach J."/>
            <person name="Nuebel U."/>
            <person name="Pietschmann T."/>
            <person name="Bach T."/>
            <person name="Mueller R."/>
        </authorList>
    </citation>
    <scope>NUCLEOTIDE SEQUENCE [LARGE SCALE GENOMIC DNA]</scope>
    <source>
        <strain evidence="2 3">MSr12523</strain>
    </source>
</reference>
<evidence type="ECO:0000256" key="1">
    <source>
        <dbReference type="SAM" id="MobiDB-lite"/>
    </source>
</evidence>
<feature type="compositionally biased region" description="Low complexity" evidence="1">
    <location>
        <begin position="233"/>
        <end position="242"/>
    </location>
</feature>
<dbReference type="NCBIfam" id="TIGR03901">
    <property type="entry name" value="MYXO-CTERM"/>
    <property type="match status" value="1"/>
</dbReference>
<feature type="region of interest" description="Disordered" evidence="1">
    <location>
        <begin position="166"/>
        <end position="265"/>
    </location>
</feature>
<dbReference type="InterPro" id="IPR026435">
    <property type="entry name" value="Myxo_Cys_rpt"/>
</dbReference>